<gene>
    <name evidence="1" type="ORF">DOTSEDRAFT_79879</name>
</gene>
<proteinExistence type="predicted"/>
<dbReference type="EMBL" id="KB446539">
    <property type="protein sequence ID" value="EME43963.1"/>
    <property type="molecule type" value="Genomic_DNA"/>
</dbReference>
<evidence type="ECO:0000313" key="1">
    <source>
        <dbReference type="EMBL" id="EME43963.1"/>
    </source>
</evidence>
<dbReference type="HOGENOM" id="CLU_2096816_0_0_1"/>
<organism evidence="1 2">
    <name type="scientific">Dothistroma septosporum (strain NZE10 / CBS 128990)</name>
    <name type="common">Red band needle blight fungus</name>
    <name type="synonym">Mycosphaerella pini</name>
    <dbReference type="NCBI Taxonomy" id="675120"/>
    <lineage>
        <taxon>Eukaryota</taxon>
        <taxon>Fungi</taxon>
        <taxon>Dikarya</taxon>
        <taxon>Ascomycota</taxon>
        <taxon>Pezizomycotina</taxon>
        <taxon>Dothideomycetes</taxon>
        <taxon>Dothideomycetidae</taxon>
        <taxon>Mycosphaerellales</taxon>
        <taxon>Mycosphaerellaceae</taxon>
        <taxon>Dothistroma</taxon>
    </lineage>
</organism>
<name>N1PLR1_DOTSN</name>
<accession>N1PLR1</accession>
<dbReference type="AlphaFoldDB" id="N1PLR1"/>
<keyword evidence="2" id="KW-1185">Reference proteome</keyword>
<dbReference type="Proteomes" id="UP000016933">
    <property type="component" value="Unassembled WGS sequence"/>
</dbReference>
<reference evidence="2" key="1">
    <citation type="journal article" date="2012" name="PLoS Genet.">
        <title>The genomes of the fungal plant pathogens Cladosporium fulvum and Dothistroma septosporum reveal adaptation to different hosts and lifestyles but also signatures of common ancestry.</title>
        <authorList>
            <person name="de Wit P.J.G.M."/>
            <person name="van der Burgt A."/>
            <person name="Oekmen B."/>
            <person name="Stergiopoulos I."/>
            <person name="Abd-Elsalam K.A."/>
            <person name="Aerts A.L."/>
            <person name="Bahkali A.H."/>
            <person name="Beenen H.G."/>
            <person name="Chettri P."/>
            <person name="Cox M.P."/>
            <person name="Datema E."/>
            <person name="de Vries R.P."/>
            <person name="Dhillon B."/>
            <person name="Ganley A.R."/>
            <person name="Griffiths S.A."/>
            <person name="Guo Y."/>
            <person name="Hamelin R.C."/>
            <person name="Henrissat B."/>
            <person name="Kabir M.S."/>
            <person name="Jashni M.K."/>
            <person name="Kema G."/>
            <person name="Klaubauf S."/>
            <person name="Lapidus A."/>
            <person name="Levasseur A."/>
            <person name="Lindquist E."/>
            <person name="Mehrabi R."/>
            <person name="Ohm R.A."/>
            <person name="Owen T.J."/>
            <person name="Salamov A."/>
            <person name="Schwelm A."/>
            <person name="Schijlen E."/>
            <person name="Sun H."/>
            <person name="van den Burg H.A."/>
            <person name="van Ham R.C.H.J."/>
            <person name="Zhang S."/>
            <person name="Goodwin S.B."/>
            <person name="Grigoriev I.V."/>
            <person name="Collemare J."/>
            <person name="Bradshaw R.E."/>
        </authorList>
    </citation>
    <scope>NUCLEOTIDE SEQUENCE [LARGE SCALE GENOMIC DNA]</scope>
    <source>
        <strain evidence="2">NZE10 / CBS 128990</strain>
    </source>
</reference>
<evidence type="ECO:0000313" key="2">
    <source>
        <dbReference type="Proteomes" id="UP000016933"/>
    </source>
</evidence>
<sequence length="116" mass="12907">MIASRYTLDNEGRPAIEISEDMFDIFDGHDISRTSFLVPLNVSSIASPITMPRSILAGMPQHIDSTDGGSPAQPFRAHDRRVLAAVQGTICFDIITFHALAQCYEHCAQQWVQTRM</sequence>
<protein>
    <submittedName>
        <fullName evidence="1">Uncharacterized protein</fullName>
    </submittedName>
</protein>
<reference evidence="1 2" key="2">
    <citation type="journal article" date="2012" name="PLoS Pathog.">
        <title>Diverse lifestyles and strategies of plant pathogenesis encoded in the genomes of eighteen Dothideomycetes fungi.</title>
        <authorList>
            <person name="Ohm R.A."/>
            <person name="Feau N."/>
            <person name="Henrissat B."/>
            <person name="Schoch C.L."/>
            <person name="Horwitz B.A."/>
            <person name="Barry K.W."/>
            <person name="Condon B.J."/>
            <person name="Copeland A.C."/>
            <person name="Dhillon B."/>
            <person name="Glaser F."/>
            <person name="Hesse C.N."/>
            <person name="Kosti I."/>
            <person name="LaButti K."/>
            <person name="Lindquist E.A."/>
            <person name="Lucas S."/>
            <person name="Salamov A.A."/>
            <person name="Bradshaw R.E."/>
            <person name="Ciuffetti L."/>
            <person name="Hamelin R.C."/>
            <person name="Kema G.H.J."/>
            <person name="Lawrence C."/>
            <person name="Scott J.A."/>
            <person name="Spatafora J.W."/>
            <person name="Turgeon B.G."/>
            <person name="de Wit P.J.G.M."/>
            <person name="Zhong S."/>
            <person name="Goodwin S.B."/>
            <person name="Grigoriev I.V."/>
        </authorList>
    </citation>
    <scope>NUCLEOTIDE SEQUENCE [LARGE SCALE GENOMIC DNA]</scope>
    <source>
        <strain evidence="2">NZE10 / CBS 128990</strain>
    </source>
</reference>